<organism evidence="3 4">
    <name type="scientific">Chitinimonas prasina</name>
    <dbReference type="NCBI Taxonomy" id="1434937"/>
    <lineage>
        <taxon>Bacteria</taxon>
        <taxon>Pseudomonadati</taxon>
        <taxon>Pseudomonadota</taxon>
        <taxon>Betaproteobacteria</taxon>
        <taxon>Neisseriales</taxon>
        <taxon>Chitinibacteraceae</taxon>
        <taxon>Chitinimonas</taxon>
    </lineage>
</organism>
<keyword evidence="4" id="KW-1185">Reference proteome</keyword>
<comment type="caution">
    <text evidence="3">The sequence shown here is derived from an EMBL/GenBank/DDBJ whole genome shotgun (WGS) entry which is preliminary data.</text>
</comment>
<accession>A0ABQ5YHA0</accession>
<feature type="region of interest" description="Disordered" evidence="2">
    <location>
        <begin position="171"/>
        <end position="202"/>
    </location>
</feature>
<reference evidence="4" key="1">
    <citation type="journal article" date="2019" name="Int. J. Syst. Evol. Microbiol.">
        <title>The Global Catalogue of Microorganisms (GCM) 10K type strain sequencing project: providing services to taxonomists for standard genome sequencing and annotation.</title>
        <authorList>
            <consortium name="The Broad Institute Genomics Platform"/>
            <consortium name="The Broad Institute Genome Sequencing Center for Infectious Disease"/>
            <person name="Wu L."/>
            <person name="Ma J."/>
        </authorList>
    </citation>
    <scope>NUCLEOTIDE SEQUENCE [LARGE SCALE GENOMIC DNA]</scope>
    <source>
        <strain evidence="4">NBRC 110044</strain>
    </source>
</reference>
<dbReference type="RefSeq" id="WP_284197043.1">
    <property type="nucleotide sequence ID" value="NZ_BSOG01000003.1"/>
</dbReference>
<proteinExistence type="inferred from homology"/>
<dbReference type="PANTHER" id="PTHR35024:SF4">
    <property type="entry name" value="POLYMER-FORMING CYTOSKELETAL PROTEIN"/>
    <property type="match status" value="1"/>
</dbReference>
<evidence type="ECO:0000313" key="4">
    <source>
        <dbReference type="Proteomes" id="UP001156706"/>
    </source>
</evidence>
<dbReference type="Proteomes" id="UP001156706">
    <property type="component" value="Unassembled WGS sequence"/>
</dbReference>
<evidence type="ECO:0008006" key="5">
    <source>
        <dbReference type="Google" id="ProtNLM"/>
    </source>
</evidence>
<feature type="compositionally biased region" description="Low complexity" evidence="2">
    <location>
        <begin position="21"/>
        <end position="32"/>
    </location>
</feature>
<protein>
    <recommendedName>
        <fullName evidence="5">Polymer-forming cytoskeletal protein</fullName>
    </recommendedName>
</protein>
<dbReference type="Pfam" id="PF04519">
    <property type="entry name" value="Bactofilin"/>
    <property type="match status" value="1"/>
</dbReference>
<sequence length="202" mass="21249">MFNKTSPLARHNANGQESDNRTSSPSTPSQRSVGSAYSGLELGSTPPKPAPEPIATTPAAKIDGDSPSQLSVGPNVKLKGAEILDCDTLVVEGRVEATMDSRVLRIAEKGAFSGKVSIDIAEIHGHFDGELTVRQQLVVHATGRVNGTIRYGKMLVEEGGELSGDVRSLNAQATRPEGLQRTEARPVQVEAANSKPLNGTLG</sequence>
<gene>
    <name evidence="3" type="ORF">GCM10007907_27360</name>
</gene>
<dbReference type="InterPro" id="IPR007607">
    <property type="entry name" value="BacA/B"/>
</dbReference>
<name>A0ABQ5YHA0_9NEIS</name>
<comment type="similarity">
    <text evidence="1">Belongs to the bactofilin family.</text>
</comment>
<evidence type="ECO:0000256" key="1">
    <source>
        <dbReference type="ARBA" id="ARBA00044755"/>
    </source>
</evidence>
<evidence type="ECO:0000256" key="2">
    <source>
        <dbReference type="SAM" id="MobiDB-lite"/>
    </source>
</evidence>
<dbReference type="PANTHER" id="PTHR35024">
    <property type="entry name" value="HYPOTHETICAL CYTOSOLIC PROTEIN"/>
    <property type="match status" value="1"/>
</dbReference>
<feature type="region of interest" description="Disordered" evidence="2">
    <location>
        <begin position="1"/>
        <end position="73"/>
    </location>
</feature>
<evidence type="ECO:0000313" key="3">
    <source>
        <dbReference type="EMBL" id="GLR13946.1"/>
    </source>
</evidence>
<dbReference type="EMBL" id="BSOG01000003">
    <property type="protein sequence ID" value="GLR13946.1"/>
    <property type="molecule type" value="Genomic_DNA"/>
</dbReference>